<evidence type="ECO:0000313" key="2">
    <source>
        <dbReference type="EMBL" id="ACL65030.1"/>
    </source>
</evidence>
<name>B8J5T3_ANAD2</name>
<reference evidence="2" key="1">
    <citation type="submission" date="2009-01" db="EMBL/GenBank/DDBJ databases">
        <title>Complete sequence of Anaeromyxobacter dehalogenans 2CP-1.</title>
        <authorList>
            <consortium name="US DOE Joint Genome Institute"/>
            <person name="Lucas S."/>
            <person name="Copeland A."/>
            <person name="Lapidus A."/>
            <person name="Glavina del Rio T."/>
            <person name="Dalin E."/>
            <person name="Tice H."/>
            <person name="Bruce D."/>
            <person name="Goodwin L."/>
            <person name="Pitluck S."/>
            <person name="Saunders E."/>
            <person name="Brettin T."/>
            <person name="Detter J.C."/>
            <person name="Han C."/>
            <person name="Larimer F."/>
            <person name="Land M."/>
            <person name="Hauser L."/>
            <person name="Kyrpides N."/>
            <person name="Ovchinnikova G."/>
            <person name="Beliaev A.S."/>
            <person name="Richardson P."/>
        </authorList>
    </citation>
    <scope>NUCLEOTIDE SEQUENCE</scope>
    <source>
        <strain evidence="2">2CP-1</strain>
    </source>
</reference>
<keyword evidence="3" id="KW-1185">Reference proteome</keyword>
<evidence type="ECO:0000313" key="3">
    <source>
        <dbReference type="Proteomes" id="UP000007089"/>
    </source>
</evidence>
<keyword evidence="1" id="KW-1133">Transmembrane helix</keyword>
<gene>
    <name evidence="2" type="ordered locus">A2cp1_1687</name>
</gene>
<keyword evidence="1" id="KW-0812">Transmembrane</keyword>
<feature type="transmembrane region" description="Helical" evidence="1">
    <location>
        <begin position="14"/>
        <end position="40"/>
    </location>
</feature>
<dbReference type="KEGG" id="acp:A2cp1_1687"/>
<dbReference type="Proteomes" id="UP000007089">
    <property type="component" value="Chromosome"/>
</dbReference>
<dbReference type="RefSeq" id="WP_012632957.1">
    <property type="nucleotide sequence ID" value="NC_011891.1"/>
</dbReference>
<proteinExistence type="predicted"/>
<sequence>MHHLTASQAVKGTFAWAVLATLVPLFGIVLIPILAAAAICRGIALAGAALVALVRTSPTPWSTVDARGPMARSGNTAA</sequence>
<organism evidence="2 3">
    <name type="scientific">Anaeromyxobacter dehalogenans (strain ATCC BAA-258 / DSM 21875 / 2CP-1)</name>
    <dbReference type="NCBI Taxonomy" id="455488"/>
    <lineage>
        <taxon>Bacteria</taxon>
        <taxon>Pseudomonadati</taxon>
        <taxon>Myxococcota</taxon>
        <taxon>Myxococcia</taxon>
        <taxon>Myxococcales</taxon>
        <taxon>Cystobacterineae</taxon>
        <taxon>Anaeromyxobacteraceae</taxon>
        <taxon>Anaeromyxobacter</taxon>
    </lineage>
</organism>
<accession>B8J5T3</accession>
<dbReference type="AlphaFoldDB" id="B8J5T3"/>
<protein>
    <submittedName>
        <fullName evidence="2">Uncharacterized protein</fullName>
    </submittedName>
</protein>
<dbReference type="HOGENOM" id="CLU_2614264_0_0_7"/>
<dbReference type="EMBL" id="CP001359">
    <property type="protein sequence ID" value="ACL65030.1"/>
    <property type="molecule type" value="Genomic_DNA"/>
</dbReference>
<keyword evidence="1" id="KW-0472">Membrane</keyword>
<evidence type="ECO:0000256" key="1">
    <source>
        <dbReference type="SAM" id="Phobius"/>
    </source>
</evidence>